<dbReference type="STRING" id="1391654.AKJ09_07683"/>
<accession>A0A0K1Q6H7</accession>
<dbReference type="OrthoDB" id="9778629at2"/>
<dbReference type="InterPro" id="IPR007402">
    <property type="entry name" value="DUF455"/>
</dbReference>
<name>A0A0K1Q6H7_9BACT</name>
<dbReference type="AlphaFoldDB" id="A0A0K1Q6H7"/>
<dbReference type="EMBL" id="CP012333">
    <property type="protein sequence ID" value="AKV01020.1"/>
    <property type="molecule type" value="Genomic_DNA"/>
</dbReference>
<dbReference type="PANTHER" id="PTHR42782">
    <property type="entry name" value="SI:CH73-314G15.3"/>
    <property type="match status" value="1"/>
</dbReference>
<proteinExistence type="predicted"/>
<dbReference type="KEGG" id="llu:AKJ09_07683"/>
<dbReference type="Proteomes" id="UP000064967">
    <property type="component" value="Chromosome"/>
</dbReference>
<evidence type="ECO:0000313" key="2">
    <source>
        <dbReference type="EMBL" id="AKV01020.1"/>
    </source>
</evidence>
<dbReference type="Pfam" id="PF04305">
    <property type="entry name" value="DUF455"/>
    <property type="match status" value="1"/>
</dbReference>
<evidence type="ECO:0000313" key="3">
    <source>
        <dbReference type="Proteomes" id="UP000064967"/>
    </source>
</evidence>
<sequence>MNTPENETVERWAWDYVLGTSLAHKLDPGEPPSRWEESPPARRLSAPGRPSELRVVDRAEKTRGLAAPLGRARAMHTFLHHELQAAELMAWALLAFPETPLTFRKGLLRILLDETRHMRMYAARIEQLGHRIGEFNVRDWFWLRVPACPDPAAFCAVMGLGLESANLEHTASYAERFRAAGDEESARIQEVVGREEIAHARFGARWFSEFTGGLSFDSWRRALPPPLSPLLMRGRPLQRDARAKAGQPDHFLDELDAWQPVDLPGS</sequence>
<reference evidence="2 3" key="1">
    <citation type="submission" date="2015-08" db="EMBL/GenBank/DDBJ databases">
        <authorList>
            <person name="Babu N.S."/>
            <person name="Beckwith C.J."/>
            <person name="Beseler K.G."/>
            <person name="Brison A."/>
            <person name="Carone J.V."/>
            <person name="Caskin T.P."/>
            <person name="Diamond M."/>
            <person name="Durham M.E."/>
            <person name="Foxe J.M."/>
            <person name="Go M."/>
            <person name="Henderson B.A."/>
            <person name="Jones I.B."/>
            <person name="McGettigan J.A."/>
            <person name="Micheletti S.J."/>
            <person name="Nasrallah M.E."/>
            <person name="Ortiz D."/>
            <person name="Piller C.R."/>
            <person name="Privatt S.R."/>
            <person name="Schneider S.L."/>
            <person name="Sharp S."/>
            <person name="Smith T.C."/>
            <person name="Stanton J.D."/>
            <person name="Ullery H.E."/>
            <person name="Wilson R.J."/>
            <person name="Serrano M.G."/>
            <person name="Buck G."/>
            <person name="Lee V."/>
            <person name="Wang Y."/>
            <person name="Carvalho R."/>
            <person name="Voegtly L."/>
            <person name="Shi R."/>
            <person name="Duckworth R."/>
            <person name="Johnson A."/>
            <person name="Loviza R."/>
            <person name="Walstead R."/>
            <person name="Shah Z."/>
            <person name="Kiflezghi M."/>
            <person name="Wade K."/>
            <person name="Ball S.L."/>
            <person name="Bradley K.W."/>
            <person name="Asai D.J."/>
            <person name="Bowman C.A."/>
            <person name="Russell D.A."/>
            <person name="Pope W.H."/>
            <person name="Jacobs-Sera D."/>
            <person name="Hendrix R.W."/>
            <person name="Hatfull G.F."/>
        </authorList>
    </citation>
    <scope>NUCLEOTIDE SEQUENCE [LARGE SCALE GENOMIC DNA]</scope>
    <source>
        <strain evidence="2 3">DSM 27648</strain>
    </source>
</reference>
<evidence type="ECO:0000256" key="1">
    <source>
        <dbReference type="SAM" id="MobiDB-lite"/>
    </source>
</evidence>
<dbReference type="PANTHER" id="PTHR42782:SF2">
    <property type="entry name" value="3-OXOACYL-[ACYL-CARRIER-PROTEIN] SYNTHASE-LIKE PROTEIN"/>
    <property type="match status" value="1"/>
</dbReference>
<dbReference type="SUPFAM" id="SSF47240">
    <property type="entry name" value="Ferritin-like"/>
    <property type="match status" value="1"/>
</dbReference>
<feature type="compositionally biased region" description="Basic and acidic residues" evidence="1">
    <location>
        <begin position="25"/>
        <end position="40"/>
    </location>
</feature>
<feature type="region of interest" description="Disordered" evidence="1">
    <location>
        <begin position="25"/>
        <end position="53"/>
    </location>
</feature>
<gene>
    <name evidence="2" type="ORF">AKJ09_07683</name>
</gene>
<dbReference type="CDD" id="cd00657">
    <property type="entry name" value="Ferritin_like"/>
    <property type="match status" value="1"/>
</dbReference>
<dbReference type="RefSeq" id="WP_146652196.1">
    <property type="nucleotide sequence ID" value="NZ_CP012333.1"/>
</dbReference>
<protein>
    <submittedName>
        <fullName evidence="2">Uncharacterized protein</fullName>
    </submittedName>
</protein>
<organism evidence="2 3">
    <name type="scientific">Labilithrix luteola</name>
    <dbReference type="NCBI Taxonomy" id="1391654"/>
    <lineage>
        <taxon>Bacteria</taxon>
        <taxon>Pseudomonadati</taxon>
        <taxon>Myxococcota</taxon>
        <taxon>Polyangia</taxon>
        <taxon>Polyangiales</taxon>
        <taxon>Labilitrichaceae</taxon>
        <taxon>Labilithrix</taxon>
    </lineage>
</organism>
<dbReference type="InterPro" id="IPR009078">
    <property type="entry name" value="Ferritin-like_SF"/>
</dbReference>
<keyword evidence="3" id="KW-1185">Reference proteome</keyword>